<dbReference type="EMBL" id="CAKKLH010000201">
    <property type="protein sequence ID" value="CAH0105774.1"/>
    <property type="molecule type" value="Genomic_DNA"/>
</dbReference>
<feature type="compositionally biased region" description="Low complexity" evidence="5">
    <location>
        <begin position="117"/>
        <end position="131"/>
    </location>
</feature>
<proteinExistence type="predicted"/>
<protein>
    <recommendedName>
        <fullName evidence="6">RING-type domain-containing protein</fullName>
    </recommendedName>
</protein>
<sequence>MSNILNIIGTCSVCQNQYDEDARPPKFLSCHHRYCLECCINLVEEQRIKCPQCRKITLLTAGTLCVDLDLHTDHDFMALLTCIHQSLPAPGVTNPNPPSGTSMQQPSAAADPHLHQPSTSRVVPSASSDSSWQLQTTEADSSTQTSETEPQYSRKGKALKKKLKKSKKTRKSKKRACSSSSEMDSSDSSSSDNEPKRKRKRFSSMKSEMDSLMRKTRVTASKGSRGNEEKEAHFVKDLFLVAEADAREIPPTVEHASLARSGLGLRCDIQFKSSGSQNHVDRVLKKTFPRLREVDKFYFCTKAQGTSSKITIQHYSTPSAPVLKRLSGKLVVLVPIKKSLDYESSEEGVDAGVDCDLCGRVIPIRNWAHHIDKCTEKGSRSQKRKTY</sequence>
<dbReference type="AlphaFoldDB" id="A0A8J2RQ14"/>
<gene>
    <name evidence="7" type="ORF">DGAL_LOCUS8845</name>
</gene>
<comment type="caution">
    <text evidence="7">The sequence shown here is derived from an EMBL/GenBank/DDBJ whole genome shotgun (WGS) entry which is preliminary data.</text>
</comment>
<evidence type="ECO:0000256" key="4">
    <source>
        <dbReference type="PROSITE-ProRule" id="PRU00175"/>
    </source>
</evidence>
<keyword evidence="8" id="KW-1185">Reference proteome</keyword>
<dbReference type="InterPro" id="IPR027370">
    <property type="entry name" value="Znf-RING_euk"/>
</dbReference>
<organism evidence="7 8">
    <name type="scientific">Daphnia galeata</name>
    <dbReference type="NCBI Taxonomy" id="27404"/>
    <lineage>
        <taxon>Eukaryota</taxon>
        <taxon>Metazoa</taxon>
        <taxon>Ecdysozoa</taxon>
        <taxon>Arthropoda</taxon>
        <taxon>Crustacea</taxon>
        <taxon>Branchiopoda</taxon>
        <taxon>Diplostraca</taxon>
        <taxon>Cladocera</taxon>
        <taxon>Anomopoda</taxon>
        <taxon>Daphniidae</taxon>
        <taxon>Daphnia</taxon>
    </lineage>
</organism>
<dbReference type="GO" id="GO:0008270">
    <property type="term" value="F:zinc ion binding"/>
    <property type="evidence" value="ECO:0007669"/>
    <property type="project" value="UniProtKB-KW"/>
</dbReference>
<dbReference type="PANTHER" id="PTHR22791:SF6">
    <property type="entry name" value="RING-TYPE DOMAIN-CONTAINING PROTEIN"/>
    <property type="match status" value="1"/>
</dbReference>
<feature type="compositionally biased region" description="Basic residues" evidence="5">
    <location>
        <begin position="154"/>
        <end position="176"/>
    </location>
</feature>
<feature type="compositionally biased region" description="Low complexity" evidence="5">
    <location>
        <begin position="177"/>
        <end position="192"/>
    </location>
</feature>
<evidence type="ECO:0000313" key="8">
    <source>
        <dbReference type="Proteomes" id="UP000789390"/>
    </source>
</evidence>
<dbReference type="SUPFAM" id="SSF57850">
    <property type="entry name" value="RING/U-box"/>
    <property type="match status" value="1"/>
</dbReference>
<dbReference type="InterPro" id="IPR001841">
    <property type="entry name" value="Znf_RING"/>
</dbReference>
<dbReference type="Proteomes" id="UP000789390">
    <property type="component" value="Unassembled WGS sequence"/>
</dbReference>
<feature type="compositionally biased region" description="Polar residues" evidence="5">
    <location>
        <begin position="132"/>
        <end position="151"/>
    </location>
</feature>
<dbReference type="InterPro" id="IPR013083">
    <property type="entry name" value="Znf_RING/FYVE/PHD"/>
</dbReference>
<dbReference type="GO" id="GO:0061630">
    <property type="term" value="F:ubiquitin protein ligase activity"/>
    <property type="evidence" value="ECO:0007669"/>
    <property type="project" value="TreeGrafter"/>
</dbReference>
<dbReference type="Gene3D" id="3.30.40.10">
    <property type="entry name" value="Zinc/RING finger domain, C3HC4 (zinc finger)"/>
    <property type="match status" value="1"/>
</dbReference>
<evidence type="ECO:0000256" key="2">
    <source>
        <dbReference type="ARBA" id="ARBA00022771"/>
    </source>
</evidence>
<evidence type="ECO:0000259" key="6">
    <source>
        <dbReference type="PROSITE" id="PS50089"/>
    </source>
</evidence>
<accession>A0A8J2RQ14</accession>
<dbReference type="PANTHER" id="PTHR22791">
    <property type="entry name" value="RING-TYPE DOMAIN-CONTAINING PROTEIN"/>
    <property type="match status" value="1"/>
</dbReference>
<dbReference type="PROSITE" id="PS50089">
    <property type="entry name" value="ZF_RING_2"/>
    <property type="match status" value="1"/>
</dbReference>
<keyword evidence="1" id="KW-0479">Metal-binding</keyword>
<dbReference type="InterPro" id="IPR051435">
    <property type="entry name" value="RING_finger_E3_ubiq-ligases"/>
</dbReference>
<dbReference type="SMART" id="SM00184">
    <property type="entry name" value="RING"/>
    <property type="match status" value="1"/>
</dbReference>
<keyword evidence="2 4" id="KW-0863">Zinc-finger</keyword>
<dbReference type="GO" id="GO:0016567">
    <property type="term" value="P:protein ubiquitination"/>
    <property type="evidence" value="ECO:0007669"/>
    <property type="project" value="TreeGrafter"/>
</dbReference>
<name>A0A8J2RQ14_9CRUS</name>
<evidence type="ECO:0000313" key="7">
    <source>
        <dbReference type="EMBL" id="CAH0105774.1"/>
    </source>
</evidence>
<reference evidence="7" key="1">
    <citation type="submission" date="2021-11" db="EMBL/GenBank/DDBJ databases">
        <authorList>
            <person name="Schell T."/>
        </authorList>
    </citation>
    <scope>NUCLEOTIDE SEQUENCE</scope>
    <source>
        <strain evidence="7">M5</strain>
    </source>
</reference>
<evidence type="ECO:0000256" key="3">
    <source>
        <dbReference type="ARBA" id="ARBA00022833"/>
    </source>
</evidence>
<keyword evidence="3" id="KW-0862">Zinc</keyword>
<evidence type="ECO:0000256" key="5">
    <source>
        <dbReference type="SAM" id="MobiDB-lite"/>
    </source>
</evidence>
<feature type="domain" description="RING-type" evidence="6">
    <location>
        <begin position="11"/>
        <end position="54"/>
    </location>
</feature>
<feature type="region of interest" description="Disordered" evidence="5">
    <location>
        <begin position="91"/>
        <end position="229"/>
    </location>
</feature>
<dbReference type="OrthoDB" id="6390739at2759"/>
<dbReference type="Pfam" id="PF13445">
    <property type="entry name" value="zf-RING_UBOX"/>
    <property type="match status" value="1"/>
</dbReference>
<evidence type="ECO:0000256" key="1">
    <source>
        <dbReference type="ARBA" id="ARBA00022723"/>
    </source>
</evidence>